<dbReference type="jPOST" id="B2GUX7"/>
<dbReference type="GO" id="GO:0007042">
    <property type="term" value="P:lysosomal lumen acidification"/>
    <property type="evidence" value="ECO:0000266"/>
    <property type="project" value="RGD"/>
</dbReference>
<dbReference type="GO" id="GO:0005615">
    <property type="term" value="C:extracellular space"/>
    <property type="evidence" value="ECO:0000266"/>
    <property type="project" value="RGD"/>
</dbReference>
<keyword evidence="3" id="KW-1185">Reference proteome</keyword>
<dbReference type="PANTHER" id="PTHR13343">
    <property type="entry name" value="CREG1 PROTEIN"/>
    <property type="match status" value="1"/>
</dbReference>
<proteinExistence type="evidence at protein level"/>
<dbReference type="GO" id="GO:0005768">
    <property type="term" value="C:endosome"/>
    <property type="evidence" value="ECO:0000266"/>
    <property type="project" value="RGD"/>
</dbReference>
<dbReference type="Reactome" id="R-RNO-6798695">
    <property type="pathway name" value="Neutrophil degranulation"/>
</dbReference>
<evidence type="ECO:0000313" key="4">
    <source>
        <dbReference type="RGD" id="1306804"/>
    </source>
</evidence>
<dbReference type="KEGG" id="rno:289185"/>
<reference evidence="2" key="3">
    <citation type="submission" date="2025-09" db="UniProtKB">
        <authorList>
            <consortium name="Ensembl"/>
        </authorList>
    </citation>
    <scope>IDENTIFICATION</scope>
    <source>
        <strain evidence="2">Brown Norway</strain>
    </source>
</reference>
<dbReference type="GO" id="GO:0006897">
    <property type="term" value="P:endocytosis"/>
    <property type="evidence" value="ECO:0000266"/>
    <property type="project" value="RGD"/>
</dbReference>
<feature type="domain" description="CREG-like beta-barrel" evidence="1">
    <location>
        <begin position="165"/>
        <end position="331"/>
    </location>
</feature>
<dbReference type="PeptideAtlas" id="B2GUX7"/>
<sequence length="335" mass="37446">MWGNWPSDKKWRWVLAYTPATHTCSHDWHTAEESYPSYVTKPKKATCHQINTSEPLQEQITRLREHMHLETGQHWSHAPSGLLLSDWPSRGGGTLACNSYGGRVWSQSRCSAVSAMAARAPELARSLLAALLAPALVALLVSPAWGRGGRDHGDWDVDRRLPPLPPRDDGPRVARFVTHVSDWGSLATISTREEVRGRPFADIISISDGPPGEGSGEPYMYLSPLQQAVSDLQGNPEATLTMSLAQTAYCRNHGFDPQSPLCVHIMMSGTVIKVNETEEGYARDSLFIRHPEMKHWPPSHKWFFAKLKISNIWVLDYFGGPKVVTPEEYFNVTLQ</sequence>
<keyword evidence="5" id="KW-1267">Proteomics identification</keyword>
<dbReference type="InterPro" id="IPR055343">
    <property type="entry name" value="CREG_beta-barrel"/>
</dbReference>
<dbReference type="GO" id="GO:0005764">
    <property type="term" value="C:lysosome"/>
    <property type="evidence" value="ECO:0000266"/>
    <property type="project" value="RGD"/>
</dbReference>
<evidence type="ECO:0007829" key="5">
    <source>
        <dbReference type="PeptideAtlas" id="B2GUX7"/>
    </source>
</evidence>
<dbReference type="HOGENOM" id="CLU_083635_3_1_1"/>
<reference evidence="2" key="1">
    <citation type="submission" date="2024-01" db="EMBL/GenBank/DDBJ databases">
        <title>GRCr8: a new rat reference genome assembly contstructed from accurate long reads and long range scaffolding.</title>
        <authorList>
            <person name="Doris P.A."/>
            <person name="Kalbfleisch T."/>
            <person name="Li K."/>
            <person name="Howe K."/>
            <person name="Wood J."/>
        </authorList>
    </citation>
    <scope>NUCLEOTIDE SEQUENCE [LARGE SCALE GENOMIC DNA]</scope>
    <source>
        <strain evidence="2">Brown Norway</strain>
    </source>
</reference>
<dbReference type="GO" id="GO:0007040">
    <property type="term" value="P:lysosome organization"/>
    <property type="evidence" value="ECO:0000266"/>
    <property type="project" value="RGD"/>
</dbReference>
<dbReference type="Proteomes" id="UP000002494">
    <property type="component" value="Chromosome 13"/>
</dbReference>
<dbReference type="SUPFAM" id="SSF50475">
    <property type="entry name" value="FMN-binding split barrel"/>
    <property type="match status" value="1"/>
</dbReference>
<dbReference type="STRING" id="10116.ENSRNOP00000004394"/>
<name>B2GUX7_RAT</name>
<dbReference type="CTD" id="8804"/>
<dbReference type="OrthoDB" id="46836at2759"/>
<dbReference type="PANTHER" id="PTHR13343:SF21">
    <property type="entry name" value="PROTEIN CREG1"/>
    <property type="match status" value="1"/>
</dbReference>
<dbReference type="GO" id="GO:0005667">
    <property type="term" value="C:transcription regulator complex"/>
    <property type="evidence" value="ECO:0000266"/>
    <property type="project" value="RGD"/>
</dbReference>
<dbReference type="Gene3D" id="2.30.110.10">
    <property type="entry name" value="Electron Transport, Fmn-binding Protein, Chain A"/>
    <property type="match status" value="1"/>
</dbReference>
<dbReference type="InterPro" id="IPR012349">
    <property type="entry name" value="Split_barrel_FMN-bd"/>
</dbReference>
<dbReference type="Pfam" id="PF13883">
    <property type="entry name" value="CREG_beta-barrel"/>
    <property type="match status" value="1"/>
</dbReference>
<dbReference type="eggNOG" id="KOG3374">
    <property type="taxonomic scope" value="Eukaryota"/>
</dbReference>
<dbReference type="PhosphoSitePlus" id="B2GUX7"/>
<reference evidence="2" key="2">
    <citation type="submission" date="2025-08" db="UniProtKB">
        <authorList>
            <consortium name="Ensembl"/>
        </authorList>
    </citation>
    <scope>IDENTIFICATION</scope>
    <source>
        <strain evidence="2">Brown Norway</strain>
    </source>
</reference>
<dbReference type="UCSC" id="RGD:1306804">
    <property type="organism name" value="rat"/>
</dbReference>
<dbReference type="PaxDb" id="10116-ENSRNOP00000004394"/>
<organism evidence="2 3">
    <name type="scientific">Rattus norvegicus</name>
    <name type="common">Rat</name>
    <dbReference type="NCBI Taxonomy" id="10116"/>
    <lineage>
        <taxon>Eukaryota</taxon>
        <taxon>Metazoa</taxon>
        <taxon>Chordata</taxon>
        <taxon>Craniata</taxon>
        <taxon>Vertebrata</taxon>
        <taxon>Euteleostomi</taxon>
        <taxon>Mammalia</taxon>
        <taxon>Eutheria</taxon>
        <taxon>Euarchontoglires</taxon>
        <taxon>Glires</taxon>
        <taxon>Rodentia</taxon>
        <taxon>Myomorpha</taxon>
        <taxon>Muroidea</taxon>
        <taxon>Muridae</taxon>
        <taxon>Murinae</taxon>
        <taxon>Rattus</taxon>
    </lineage>
</organism>
<accession>B2GUX7</accession>
<evidence type="ECO:0000313" key="2">
    <source>
        <dbReference type="Ensembl" id="ENSRNOP00000004394.5"/>
    </source>
</evidence>
<dbReference type="Ensembl" id="ENSRNOT00000004394.8">
    <property type="protein sequence ID" value="ENSRNOP00000004394.5"/>
    <property type="gene ID" value="ENSRNOG00000003291.8"/>
</dbReference>
<dbReference type="AGR" id="RGD:1306804"/>
<dbReference type="SMR" id="B2GUX7"/>
<dbReference type="AlphaFoldDB" id="B2GUX7"/>
<gene>
    <name evidence="2 4" type="primary">Creg1</name>
</gene>
<dbReference type="GeneTree" id="ENSGT00390000005914"/>
<dbReference type="GO" id="GO:0006914">
    <property type="term" value="P:autophagy"/>
    <property type="evidence" value="ECO:0000266"/>
    <property type="project" value="RGD"/>
</dbReference>
<evidence type="ECO:0000259" key="1">
    <source>
        <dbReference type="Pfam" id="PF13883"/>
    </source>
</evidence>
<evidence type="ECO:0000313" key="3">
    <source>
        <dbReference type="Proteomes" id="UP000002494"/>
    </source>
</evidence>
<protein>
    <submittedName>
        <fullName evidence="2">Cellular repressor of E1A-stimulated genes 1</fullName>
    </submittedName>
</protein>
<dbReference type="GO" id="GO:0006355">
    <property type="term" value="P:regulation of DNA-templated transcription"/>
    <property type="evidence" value="ECO:0000266"/>
    <property type="project" value="RGD"/>
</dbReference>
<dbReference type="OMA" id="AQTPYCR"/>
<dbReference type="FunCoup" id="B2GUX7">
    <property type="interactions" value="242"/>
</dbReference>
<dbReference type="RGD" id="1306804">
    <property type="gene designation" value="Creg1"/>
</dbReference>
<dbReference type="Bgee" id="ENSRNOG00000003291">
    <property type="expression patterns" value="Expressed in ovary and 20 other cell types or tissues"/>
</dbReference>